<accession>A0A1I8A803</accession>
<protein>
    <submittedName>
        <fullName evidence="3">Uncharacterized protein</fullName>
    </submittedName>
</protein>
<keyword evidence="2" id="KW-1185">Reference proteome</keyword>
<evidence type="ECO:0000313" key="2">
    <source>
        <dbReference type="Proteomes" id="UP000095287"/>
    </source>
</evidence>
<reference evidence="3" key="1">
    <citation type="submission" date="2016-11" db="UniProtKB">
        <authorList>
            <consortium name="WormBaseParasite"/>
        </authorList>
    </citation>
    <scope>IDENTIFICATION</scope>
</reference>
<evidence type="ECO:0000256" key="1">
    <source>
        <dbReference type="SAM" id="MobiDB-lite"/>
    </source>
</evidence>
<name>A0A1I8A803_9BILA</name>
<feature type="region of interest" description="Disordered" evidence="1">
    <location>
        <begin position="1"/>
        <end position="43"/>
    </location>
</feature>
<dbReference type="Proteomes" id="UP000095287">
    <property type="component" value="Unplaced"/>
</dbReference>
<dbReference type="AlphaFoldDB" id="A0A1I8A803"/>
<evidence type="ECO:0000313" key="3">
    <source>
        <dbReference type="WBParaSite" id="L893_g33503.t1"/>
    </source>
</evidence>
<proteinExistence type="predicted"/>
<dbReference type="WBParaSite" id="L893_g33503.t1">
    <property type="protein sequence ID" value="L893_g33503.t1"/>
    <property type="gene ID" value="L893_g33503"/>
</dbReference>
<organism evidence="2 3">
    <name type="scientific">Steinernema glaseri</name>
    <dbReference type="NCBI Taxonomy" id="37863"/>
    <lineage>
        <taxon>Eukaryota</taxon>
        <taxon>Metazoa</taxon>
        <taxon>Ecdysozoa</taxon>
        <taxon>Nematoda</taxon>
        <taxon>Chromadorea</taxon>
        <taxon>Rhabditida</taxon>
        <taxon>Tylenchina</taxon>
        <taxon>Panagrolaimomorpha</taxon>
        <taxon>Strongyloidoidea</taxon>
        <taxon>Steinernematidae</taxon>
        <taxon>Steinernema</taxon>
    </lineage>
</organism>
<sequence length="76" mass="8996">MFSFFRPSFRHSESDSEEDEYSLPSHSKKVFSASSSREPLPDRRAEKWRPFKRVIRPRVLSADSQTASVTIDRHRR</sequence>